<dbReference type="Proteomes" id="UP000033684">
    <property type="component" value="Unassembled WGS sequence"/>
</dbReference>
<evidence type="ECO:0000313" key="16">
    <source>
        <dbReference type="EMBL" id="KJV06161.1"/>
    </source>
</evidence>
<dbReference type="InterPro" id="IPR002545">
    <property type="entry name" value="CheW-lke_dom"/>
</dbReference>
<dbReference type="PROSITE" id="PS50894">
    <property type="entry name" value="HPT"/>
    <property type="match status" value="1"/>
</dbReference>
<evidence type="ECO:0000256" key="5">
    <source>
        <dbReference type="ARBA" id="ARBA00022553"/>
    </source>
</evidence>
<dbReference type="CDD" id="cd16916">
    <property type="entry name" value="HATPase_CheA-like"/>
    <property type="match status" value="1"/>
</dbReference>
<reference evidence="16 17" key="2">
    <citation type="journal article" date="2016" name="Microb. Ecol.">
        <title>Genome Characteristics of a Novel Type I Methanotroph (Sn10-6) Isolated from a Flooded Indian Rice Field.</title>
        <authorList>
            <person name="Rahalkar M.C."/>
            <person name="Pandit P.S."/>
            <person name="Dhakephalkar P.K."/>
            <person name="Pore S."/>
            <person name="Arora P."/>
            <person name="Kapse N."/>
        </authorList>
    </citation>
    <scope>NUCLEOTIDE SEQUENCE [LARGE SCALE GENOMIC DNA]</scope>
    <source>
        <strain evidence="16 17">Sn10-6</strain>
    </source>
</reference>
<keyword evidence="6" id="KW-0808">Transferase</keyword>
<dbReference type="RefSeq" id="WP_045779556.1">
    <property type="nucleotide sequence ID" value="NZ_LAJX01000130.1"/>
</dbReference>
<dbReference type="InterPro" id="IPR051315">
    <property type="entry name" value="Bact_Chemotaxis_CheA"/>
</dbReference>
<evidence type="ECO:0000256" key="4">
    <source>
        <dbReference type="ARBA" id="ARBA00022500"/>
    </source>
</evidence>
<dbReference type="Pfam" id="PF01584">
    <property type="entry name" value="CheW"/>
    <property type="match status" value="1"/>
</dbReference>
<dbReference type="SUPFAM" id="SSF47384">
    <property type="entry name" value="Homodimeric domain of signal transducing histidine kinase"/>
    <property type="match status" value="1"/>
</dbReference>
<dbReference type="InterPro" id="IPR004358">
    <property type="entry name" value="Sig_transdc_His_kin-like_C"/>
</dbReference>
<dbReference type="SUPFAM" id="SSF47226">
    <property type="entry name" value="Histidine-containing phosphotransfer domain, HPT domain"/>
    <property type="match status" value="1"/>
</dbReference>
<dbReference type="EMBL" id="LAJX01000130">
    <property type="protein sequence ID" value="KJV06161.1"/>
    <property type="molecule type" value="Genomic_DNA"/>
</dbReference>
<feature type="domain" description="CheW-like" evidence="14">
    <location>
        <begin position="574"/>
        <end position="711"/>
    </location>
</feature>
<dbReference type="OrthoDB" id="9803176at2"/>
<dbReference type="Gene3D" id="1.10.287.560">
    <property type="entry name" value="Histidine kinase CheA-like, homodimeric domain"/>
    <property type="match status" value="1"/>
</dbReference>
<evidence type="ECO:0000256" key="10">
    <source>
        <dbReference type="ARBA" id="ARBA00023012"/>
    </source>
</evidence>
<dbReference type="PROSITE" id="PS50109">
    <property type="entry name" value="HIS_KIN"/>
    <property type="match status" value="1"/>
</dbReference>
<evidence type="ECO:0000256" key="11">
    <source>
        <dbReference type="ARBA" id="ARBA00035100"/>
    </source>
</evidence>
<dbReference type="SMART" id="SM00073">
    <property type="entry name" value="HPT"/>
    <property type="match status" value="1"/>
</dbReference>
<dbReference type="InterPro" id="IPR003594">
    <property type="entry name" value="HATPase_dom"/>
</dbReference>
<keyword evidence="8" id="KW-0418">Kinase</keyword>
<evidence type="ECO:0000256" key="9">
    <source>
        <dbReference type="ARBA" id="ARBA00022840"/>
    </source>
</evidence>
<dbReference type="SUPFAM" id="SSF55874">
    <property type="entry name" value="ATPase domain of HSP90 chaperone/DNA topoisomerase II/histidine kinase"/>
    <property type="match status" value="1"/>
</dbReference>
<dbReference type="PANTHER" id="PTHR43395:SF10">
    <property type="entry name" value="CHEMOTAXIS PROTEIN CHEA"/>
    <property type="match status" value="1"/>
</dbReference>
<dbReference type="Gene3D" id="1.20.120.160">
    <property type="entry name" value="HPT domain"/>
    <property type="match status" value="1"/>
</dbReference>
<dbReference type="Pfam" id="PF02518">
    <property type="entry name" value="HATPase_c"/>
    <property type="match status" value="1"/>
</dbReference>
<evidence type="ECO:0000259" key="15">
    <source>
        <dbReference type="PROSITE" id="PS50894"/>
    </source>
</evidence>
<dbReference type="PRINTS" id="PR00344">
    <property type="entry name" value="BCTRLSENSOR"/>
</dbReference>
<evidence type="ECO:0000256" key="2">
    <source>
        <dbReference type="ARBA" id="ARBA00012438"/>
    </source>
</evidence>
<keyword evidence="10" id="KW-0902">Two-component regulatory system</keyword>
<dbReference type="GO" id="GO:0000155">
    <property type="term" value="F:phosphorelay sensor kinase activity"/>
    <property type="evidence" value="ECO:0007669"/>
    <property type="project" value="InterPro"/>
</dbReference>
<dbReference type="Gene3D" id="2.30.30.40">
    <property type="entry name" value="SH3 Domains"/>
    <property type="match status" value="1"/>
</dbReference>
<dbReference type="InterPro" id="IPR005467">
    <property type="entry name" value="His_kinase_dom"/>
</dbReference>
<accession>A0A0F3IHD9</accession>
<evidence type="ECO:0000256" key="12">
    <source>
        <dbReference type="PROSITE-ProRule" id="PRU00110"/>
    </source>
</evidence>
<dbReference type="SUPFAM" id="SSF50341">
    <property type="entry name" value="CheW-like"/>
    <property type="match status" value="1"/>
</dbReference>
<dbReference type="Pfam" id="PF02895">
    <property type="entry name" value="H-kinase_dim"/>
    <property type="match status" value="1"/>
</dbReference>
<feature type="domain" description="HPt" evidence="15">
    <location>
        <begin position="5"/>
        <end position="109"/>
    </location>
</feature>
<keyword evidence="4" id="KW-0145">Chemotaxis</keyword>
<dbReference type="InterPro" id="IPR037006">
    <property type="entry name" value="CheA-like_homodim_sf"/>
</dbReference>
<gene>
    <name evidence="16" type="ORF">VZ94_13015</name>
</gene>
<keyword evidence="7" id="KW-0547">Nucleotide-binding</keyword>
<dbReference type="AlphaFoldDB" id="A0A0F3IHD9"/>
<comment type="catalytic activity">
    <reaction evidence="1">
        <text>ATP + protein L-histidine = ADP + protein N-phospho-L-histidine.</text>
        <dbReference type="EC" id="2.7.13.3"/>
    </reaction>
</comment>
<evidence type="ECO:0000256" key="7">
    <source>
        <dbReference type="ARBA" id="ARBA00022741"/>
    </source>
</evidence>
<feature type="domain" description="Histidine kinase" evidence="13">
    <location>
        <begin position="294"/>
        <end position="582"/>
    </location>
</feature>
<keyword evidence="17" id="KW-1185">Reference proteome</keyword>
<dbReference type="SMART" id="SM01231">
    <property type="entry name" value="H-kinase_dim"/>
    <property type="match status" value="1"/>
</dbReference>
<dbReference type="GO" id="GO:0005737">
    <property type="term" value="C:cytoplasm"/>
    <property type="evidence" value="ECO:0007669"/>
    <property type="project" value="InterPro"/>
</dbReference>
<evidence type="ECO:0000259" key="13">
    <source>
        <dbReference type="PROSITE" id="PS50109"/>
    </source>
</evidence>
<evidence type="ECO:0000256" key="3">
    <source>
        <dbReference type="ARBA" id="ARBA00021495"/>
    </source>
</evidence>
<dbReference type="InterPro" id="IPR008207">
    <property type="entry name" value="Sig_transdc_His_kin_Hpt_dom"/>
</dbReference>
<dbReference type="PANTHER" id="PTHR43395">
    <property type="entry name" value="SENSOR HISTIDINE KINASE CHEA"/>
    <property type="match status" value="1"/>
</dbReference>
<dbReference type="InterPro" id="IPR004105">
    <property type="entry name" value="CheA-like_dim"/>
</dbReference>
<evidence type="ECO:0000259" key="14">
    <source>
        <dbReference type="PROSITE" id="PS50851"/>
    </source>
</evidence>
<comment type="caution">
    <text evidence="16">The sequence shown here is derived from an EMBL/GenBank/DDBJ whole genome shotgun (WGS) entry which is preliminary data.</text>
</comment>
<dbReference type="GO" id="GO:0006935">
    <property type="term" value="P:chemotaxis"/>
    <property type="evidence" value="ECO:0007669"/>
    <property type="project" value="UniProtKB-KW"/>
</dbReference>
<dbReference type="CDD" id="cd00731">
    <property type="entry name" value="CheA_reg"/>
    <property type="match status" value="1"/>
</dbReference>
<comment type="function">
    <text evidence="11">Involved in the transmission of sensory signals from the chemoreceptors to the flagellar motors. CheA is autophosphorylated; it can transfer its phosphate group to either CheB or CheY.</text>
</comment>
<reference evidence="17" key="1">
    <citation type="submission" date="2015-03" db="EMBL/GenBank/DDBJ databases">
        <title>Draft genome sequence of a novel methanotroph (Sn10-6) isolated from flooded ricefield rhizosphere in India.</title>
        <authorList>
            <person name="Pandit P.S."/>
            <person name="Pore S.D."/>
            <person name="Arora P."/>
            <person name="Kapse N.G."/>
            <person name="Dhakephalkar P.K."/>
            <person name="Rahalkar M.C."/>
        </authorList>
    </citation>
    <scope>NUCLEOTIDE SEQUENCE [LARGE SCALE GENOMIC DNA]</scope>
    <source>
        <strain evidence="17">Sn10-6</strain>
    </source>
</reference>
<evidence type="ECO:0000256" key="6">
    <source>
        <dbReference type="ARBA" id="ARBA00022679"/>
    </source>
</evidence>
<dbReference type="SMART" id="SM00260">
    <property type="entry name" value="CheW"/>
    <property type="match status" value="1"/>
</dbReference>
<organism evidence="16 17">
    <name type="scientific">Methylocucumis oryzae</name>
    <dbReference type="NCBI Taxonomy" id="1632867"/>
    <lineage>
        <taxon>Bacteria</taxon>
        <taxon>Pseudomonadati</taxon>
        <taxon>Pseudomonadota</taxon>
        <taxon>Gammaproteobacteria</taxon>
        <taxon>Methylococcales</taxon>
        <taxon>Methylococcaceae</taxon>
        <taxon>Methylocucumis</taxon>
    </lineage>
</organism>
<dbReference type="GO" id="GO:0005524">
    <property type="term" value="F:ATP binding"/>
    <property type="evidence" value="ECO:0007669"/>
    <property type="project" value="UniProtKB-KW"/>
</dbReference>
<dbReference type="InterPro" id="IPR036890">
    <property type="entry name" value="HATPase_C_sf"/>
</dbReference>
<feature type="modified residue" description="Phosphohistidine" evidence="12">
    <location>
        <position position="52"/>
    </location>
</feature>
<keyword evidence="9" id="KW-0067">ATP-binding</keyword>
<evidence type="ECO:0000313" key="17">
    <source>
        <dbReference type="Proteomes" id="UP000033684"/>
    </source>
</evidence>
<sequence>MSFELDDDMKAALVTFIQESVELLQELEDRLMILSGQDSSDDDIQAIFRCAHTIKGTAGLFGLDAIVRFTHIMENVLDRVRKHELDINPDLIGLLLKSGDHLRVLVDAASHGRETTSPEQLALGEYLLNQLKSYQNTLELPKTSANTQHKVETINTPQSASGNWLLFLQFNEHCLRDGMDPLAFIRYLTTLGDIVELSTFAHNMPDAEHMDPETNYLSFEIILSSNADKETIAAAFEFVREGSVIHIIPLEHRIPYYVELINSLSPEDAKLGELLIKCGVITQHELDQGLNTQSTDTTANKPIGEILVEQRVVQQPIVNAALTKQKDLKEQKARENRSIRIDAERLDKLIDLIGELVISTSVATLSAKQVRSVALHEAHAHVNSLVEAVRSSALQLRMVAIGTVFSRFQRVVYDISKELNKDIKLVINGAETEVDKSVVEKISDPLTHMVRNAMDHGIETAAVRLARGKPEQGTVKLNAYHSSGSIVIEVSDDGNGLDKDKILSTAINRGLIPPGTELTEQEIYALIFEPGFSTATQISNLSGRGVGMDVVKRNIHDLRGAIKINSEIGLGTTIEIHLPLTLAIINGFLTKVGDISYIIPLDRVIECLELPTNEQHDYMELRGEVLPFIRLREVFNNTGPISKRQNVIVVEHLGLKAGLVVDRLLGELQTVIKPLGELFSHVQGVNGSTILGSGEVALIIDVATLLAQQEKLMQASLTSALAHIN</sequence>
<dbReference type="InterPro" id="IPR036061">
    <property type="entry name" value="CheW-like_dom_sf"/>
</dbReference>
<evidence type="ECO:0000256" key="8">
    <source>
        <dbReference type="ARBA" id="ARBA00022777"/>
    </source>
</evidence>
<dbReference type="FunFam" id="3.30.565.10:FF:000016">
    <property type="entry name" value="Chemotaxis protein CheA, putative"/>
    <property type="match status" value="1"/>
</dbReference>
<name>A0A0F3IHD9_9GAMM</name>
<dbReference type="Pfam" id="PF01627">
    <property type="entry name" value="Hpt"/>
    <property type="match status" value="1"/>
</dbReference>
<keyword evidence="5 12" id="KW-0597">Phosphoprotein</keyword>
<dbReference type="SMART" id="SM00387">
    <property type="entry name" value="HATPase_c"/>
    <property type="match status" value="1"/>
</dbReference>
<proteinExistence type="predicted"/>
<dbReference type="Gene3D" id="3.30.565.10">
    <property type="entry name" value="Histidine kinase-like ATPase, C-terminal domain"/>
    <property type="match status" value="1"/>
</dbReference>
<dbReference type="EC" id="2.7.13.3" evidence="2"/>
<dbReference type="PROSITE" id="PS50851">
    <property type="entry name" value="CHEW"/>
    <property type="match status" value="1"/>
</dbReference>
<protein>
    <recommendedName>
        <fullName evidence="3">Chemotaxis protein CheA</fullName>
        <ecNumber evidence="2">2.7.13.3</ecNumber>
    </recommendedName>
</protein>
<dbReference type="InterPro" id="IPR036641">
    <property type="entry name" value="HPT_dom_sf"/>
</dbReference>
<dbReference type="CDD" id="cd00088">
    <property type="entry name" value="HPT"/>
    <property type="match status" value="1"/>
</dbReference>
<dbReference type="PATRIC" id="fig|1632867.3.peg.899"/>
<dbReference type="InterPro" id="IPR036097">
    <property type="entry name" value="HisK_dim/P_sf"/>
</dbReference>
<evidence type="ECO:0000256" key="1">
    <source>
        <dbReference type="ARBA" id="ARBA00000085"/>
    </source>
</evidence>